<name>A0A644X415_9ZZZZ</name>
<reference evidence="2" key="1">
    <citation type="submission" date="2019-08" db="EMBL/GenBank/DDBJ databases">
        <authorList>
            <person name="Kucharzyk K."/>
            <person name="Murdoch R.W."/>
            <person name="Higgins S."/>
            <person name="Loffler F."/>
        </authorList>
    </citation>
    <scope>NUCLEOTIDE SEQUENCE</scope>
</reference>
<dbReference type="SUPFAM" id="SSF64307">
    <property type="entry name" value="SirA-like"/>
    <property type="match status" value="1"/>
</dbReference>
<proteinExistence type="predicted"/>
<comment type="caution">
    <text evidence="2">The sequence shown here is derived from an EMBL/GenBank/DDBJ whole genome shotgun (WGS) entry which is preliminary data.</text>
</comment>
<dbReference type="CDD" id="cd03421">
    <property type="entry name" value="SirA_like_N"/>
    <property type="match status" value="1"/>
</dbReference>
<evidence type="ECO:0000313" key="2">
    <source>
        <dbReference type="EMBL" id="MPM10912.1"/>
    </source>
</evidence>
<dbReference type="Gene3D" id="3.30.110.40">
    <property type="entry name" value="TusA-like domain"/>
    <property type="match status" value="1"/>
</dbReference>
<gene>
    <name evidence="2" type="ORF">SDC9_57249</name>
</gene>
<feature type="domain" description="UPF0033" evidence="1">
    <location>
        <begin position="3"/>
        <end position="67"/>
    </location>
</feature>
<dbReference type="AlphaFoldDB" id="A0A644X415"/>
<protein>
    <recommendedName>
        <fullName evidence="1">UPF0033 domain-containing protein</fullName>
    </recommendedName>
</protein>
<evidence type="ECO:0000259" key="1">
    <source>
        <dbReference type="Pfam" id="PF01206"/>
    </source>
</evidence>
<organism evidence="2">
    <name type="scientific">bioreactor metagenome</name>
    <dbReference type="NCBI Taxonomy" id="1076179"/>
    <lineage>
        <taxon>unclassified sequences</taxon>
        <taxon>metagenomes</taxon>
        <taxon>ecological metagenomes</taxon>
    </lineage>
</organism>
<sequence length="69" mass="7567">MQIVDTRGLSCPQPVIETKKAIDAKAVELQVLVDTIAAKENVSRYAKAAKFSVSTAETEYGWALELKKL</sequence>
<accession>A0A644X415</accession>
<dbReference type="EMBL" id="VSSQ01001757">
    <property type="protein sequence ID" value="MPM10912.1"/>
    <property type="molecule type" value="Genomic_DNA"/>
</dbReference>
<dbReference type="InterPro" id="IPR001455">
    <property type="entry name" value="TusA-like"/>
</dbReference>
<dbReference type="Pfam" id="PF01206">
    <property type="entry name" value="TusA"/>
    <property type="match status" value="1"/>
</dbReference>
<dbReference type="InterPro" id="IPR036868">
    <property type="entry name" value="TusA-like_sf"/>
</dbReference>